<dbReference type="InterPro" id="IPR022413">
    <property type="entry name" value="ATP-guanido_PTrfase_N"/>
</dbReference>
<keyword evidence="4 7" id="KW-0418">Kinase</keyword>
<comment type="caution">
    <text evidence="12">The sequence shown here is derived from an EMBL/GenBank/DDBJ whole genome shotgun (WGS) entry which is preliminary data.</text>
</comment>
<dbReference type="Gene3D" id="3.30.590.10">
    <property type="entry name" value="Glutamine synthetase/guanido kinase, catalytic domain"/>
    <property type="match status" value="1"/>
</dbReference>
<accession>K0S192</accession>
<organism evidence="12 13">
    <name type="scientific">Thalassiosira oceanica</name>
    <name type="common">Marine diatom</name>
    <dbReference type="NCBI Taxonomy" id="159749"/>
    <lineage>
        <taxon>Eukaryota</taxon>
        <taxon>Sar</taxon>
        <taxon>Stramenopiles</taxon>
        <taxon>Ochrophyta</taxon>
        <taxon>Bacillariophyta</taxon>
        <taxon>Coscinodiscophyceae</taxon>
        <taxon>Thalassiosirophycidae</taxon>
        <taxon>Thalassiosirales</taxon>
        <taxon>Thalassiosiraceae</taxon>
        <taxon>Thalassiosira</taxon>
    </lineage>
</organism>
<keyword evidence="5 7" id="KW-0067">ATP-binding</keyword>
<proteinExistence type="inferred from homology"/>
<dbReference type="Pfam" id="PF02807">
    <property type="entry name" value="ATP-gua_PtransN"/>
    <property type="match status" value="1"/>
</dbReference>
<dbReference type="OrthoDB" id="430219at2759"/>
<dbReference type="SUPFAM" id="SSF55931">
    <property type="entry name" value="Glutamine synthetase/guanido kinase"/>
    <property type="match status" value="1"/>
</dbReference>
<dbReference type="GO" id="GO:0005524">
    <property type="term" value="F:ATP binding"/>
    <property type="evidence" value="ECO:0007669"/>
    <property type="project" value="UniProtKB-UniRule"/>
</dbReference>
<dbReference type="PROSITE" id="PS51510">
    <property type="entry name" value="PHOSPHAGEN_KINASE_C"/>
    <property type="match status" value="1"/>
</dbReference>
<feature type="binding site" evidence="7">
    <location>
        <begin position="496"/>
        <end position="500"/>
    </location>
    <ligand>
        <name>ATP</name>
        <dbReference type="ChEBI" id="CHEBI:30616"/>
    </ligand>
</feature>
<evidence type="ECO:0000259" key="10">
    <source>
        <dbReference type="PROSITE" id="PS51509"/>
    </source>
</evidence>
<feature type="binding site" evidence="7">
    <location>
        <begin position="326"/>
        <end position="330"/>
    </location>
    <ligand>
        <name>ATP</name>
        <dbReference type="ChEBI" id="CHEBI:30616"/>
    </ligand>
</feature>
<feature type="compositionally biased region" description="Basic and acidic residues" evidence="9">
    <location>
        <begin position="67"/>
        <end position="84"/>
    </location>
</feature>
<name>K0S192_THAOC</name>
<evidence type="ECO:0000256" key="2">
    <source>
        <dbReference type="ARBA" id="ARBA00022679"/>
    </source>
</evidence>
<dbReference type="InterPro" id="IPR022414">
    <property type="entry name" value="ATP-guanido_PTrfase_cat"/>
</dbReference>
<reference evidence="12 13" key="1">
    <citation type="journal article" date="2012" name="Genome Biol.">
        <title>Genome and low-iron response of an oceanic diatom adapted to chronic iron limitation.</title>
        <authorList>
            <person name="Lommer M."/>
            <person name="Specht M."/>
            <person name="Roy A.S."/>
            <person name="Kraemer L."/>
            <person name="Andreson R."/>
            <person name="Gutowska M.A."/>
            <person name="Wolf J."/>
            <person name="Bergner S.V."/>
            <person name="Schilhabel M.B."/>
            <person name="Klostermeier U.C."/>
            <person name="Beiko R.G."/>
            <person name="Rosenstiel P."/>
            <person name="Hippler M."/>
            <person name="Laroche J."/>
        </authorList>
    </citation>
    <scope>NUCLEOTIDE SEQUENCE [LARGE SCALE GENOMIC DNA]</scope>
    <source>
        <strain evidence="12 13">CCMP1005</strain>
    </source>
</reference>
<evidence type="ECO:0000256" key="1">
    <source>
        <dbReference type="ARBA" id="ARBA00006798"/>
    </source>
</evidence>
<evidence type="ECO:0000259" key="11">
    <source>
        <dbReference type="PROSITE" id="PS51510"/>
    </source>
</evidence>
<dbReference type="GO" id="GO:0005615">
    <property type="term" value="C:extracellular space"/>
    <property type="evidence" value="ECO:0007669"/>
    <property type="project" value="TreeGrafter"/>
</dbReference>
<evidence type="ECO:0008006" key="14">
    <source>
        <dbReference type="Google" id="ProtNLM"/>
    </source>
</evidence>
<evidence type="ECO:0000256" key="9">
    <source>
        <dbReference type="SAM" id="MobiDB-lite"/>
    </source>
</evidence>
<dbReference type="PANTHER" id="PTHR11547">
    <property type="entry name" value="ARGININE OR CREATINE KINASE"/>
    <property type="match status" value="1"/>
</dbReference>
<dbReference type="GO" id="GO:0004111">
    <property type="term" value="F:creatine kinase activity"/>
    <property type="evidence" value="ECO:0007669"/>
    <property type="project" value="InterPro"/>
</dbReference>
<dbReference type="Proteomes" id="UP000266841">
    <property type="component" value="Unassembled WGS sequence"/>
</dbReference>
<dbReference type="FunFam" id="3.30.590.10:FF:000006">
    <property type="entry name" value="Arginine kinase 1"/>
    <property type="match status" value="1"/>
</dbReference>
<dbReference type="OMA" id="NEWTIAS"/>
<dbReference type="AlphaFoldDB" id="K0S192"/>
<dbReference type="eggNOG" id="KOG3581">
    <property type="taxonomic scope" value="Eukaryota"/>
</dbReference>
<dbReference type="SUPFAM" id="SSF48034">
    <property type="entry name" value="Guanido kinase N-terminal domain"/>
    <property type="match status" value="1"/>
</dbReference>
<feature type="domain" description="Phosphagen kinase N-terminal" evidence="10">
    <location>
        <begin position="103"/>
        <end position="191"/>
    </location>
</feature>
<evidence type="ECO:0000256" key="8">
    <source>
        <dbReference type="RuleBase" id="RU000505"/>
    </source>
</evidence>
<keyword evidence="3 7" id="KW-0547">Nucleotide-binding</keyword>
<evidence type="ECO:0000256" key="4">
    <source>
        <dbReference type="ARBA" id="ARBA00022777"/>
    </source>
</evidence>
<protein>
    <recommendedName>
        <fullName evidence="14">Phosphagen kinase C-terminal domain-containing protein</fullName>
    </recommendedName>
</protein>
<dbReference type="InterPro" id="IPR000749">
    <property type="entry name" value="ATP-guanido_PTrfase"/>
</dbReference>
<dbReference type="Pfam" id="PF00217">
    <property type="entry name" value="ATP-gua_Ptrans"/>
    <property type="match status" value="1"/>
</dbReference>
<dbReference type="PROSITE" id="PS51509">
    <property type="entry name" value="PHOSPHAGEN_KINASE_N"/>
    <property type="match status" value="1"/>
</dbReference>
<dbReference type="EMBL" id="AGNL01035212">
    <property type="protein sequence ID" value="EJK54831.1"/>
    <property type="molecule type" value="Genomic_DNA"/>
</dbReference>
<keyword evidence="2 7" id="KW-0808">Transferase</keyword>
<dbReference type="CDD" id="cd07931">
    <property type="entry name" value="eukaryotic_phosphagen_kinases"/>
    <property type="match status" value="1"/>
</dbReference>
<keyword evidence="13" id="KW-1185">Reference proteome</keyword>
<evidence type="ECO:0000313" key="13">
    <source>
        <dbReference type="Proteomes" id="UP000266841"/>
    </source>
</evidence>
<feature type="region of interest" description="Disordered" evidence="9">
    <location>
        <begin position="67"/>
        <end position="110"/>
    </location>
</feature>
<evidence type="ECO:0000256" key="7">
    <source>
        <dbReference type="PROSITE-ProRule" id="PRU00843"/>
    </source>
</evidence>
<feature type="binding site" evidence="7">
    <location>
        <position position="390"/>
    </location>
    <ligand>
        <name>ATP</name>
        <dbReference type="ChEBI" id="CHEBI:30616"/>
    </ligand>
</feature>
<dbReference type="InterPro" id="IPR022415">
    <property type="entry name" value="ATP-guanido_PTrfase_AS"/>
</dbReference>
<dbReference type="PANTHER" id="PTHR11547:SF38">
    <property type="entry name" value="ARGININE KINASE 1-RELATED"/>
    <property type="match status" value="1"/>
</dbReference>
<evidence type="ECO:0000256" key="3">
    <source>
        <dbReference type="ARBA" id="ARBA00022741"/>
    </source>
</evidence>
<feature type="domain" description="Phosphagen kinase C-terminal" evidence="11">
    <location>
        <begin position="323"/>
        <end position="571"/>
    </location>
</feature>
<sequence>MQSGRSFASRSLSAAASIGLVRSTRFLDGGSCEDSTEPEPRRHGCRQVLATSDASAAKYASHATDLKRGIATEPTRKKLDDAIPRRCSTTLDGKAKPPSKSPRDQLTDDSYPTFTQYHHSLLKKYLTPELWSRISDLKTSQGTTIEDIIKAGLALPLGANPPRGVGVLVGDASCYAVFRELLDPIILEYHDQKSFADWHDPELPSDKNFGNNGGEKLKDSKVKAFQSALEDDFGVLKSNGAAEDADESENELFLLEEDEDDGLIEYLAVQKNHAATNEFETSSPGTRIGMIASRPKSKLRRHSTIVNNPLLLTNREADPEGKYIVSTRIRLARNLVGLRFPPAMSRVDRRRVERLIKECTSSFKNPKLSGTFIPVLDMTAQENLDLIERHILFDNPNEWTIASGLGRDWPDGRALFANVQDLNAATPDFIIWCNEEDHLRIMCLRPGGDIQDVFTFISDGLRELERELRKRGHFFAMDPRLGYLTSCPTNVGTTMRASVHVKLPNLGQSRGFANLVERLKLEVRGKHGETDKAYTGIFDISNIERLGASEIHLINVMIEGVSVLVDIEKRLEAGEEVNLDDVAN</sequence>
<evidence type="ECO:0000313" key="12">
    <source>
        <dbReference type="EMBL" id="EJK54831.1"/>
    </source>
</evidence>
<evidence type="ECO:0000256" key="6">
    <source>
        <dbReference type="PROSITE-ProRule" id="PRU00842"/>
    </source>
</evidence>
<dbReference type="PROSITE" id="PS00112">
    <property type="entry name" value="PHOSPHAGEN_KINASE"/>
    <property type="match status" value="1"/>
</dbReference>
<feature type="binding site" evidence="7">
    <location>
        <begin position="524"/>
        <end position="529"/>
    </location>
    <ligand>
        <name>ATP</name>
        <dbReference type="ChEBI" id="CHEBI:30616"/>
    </ligand>
</feature>
<dbReference type="InterPro" id="IPR036802">
    <property type="entry name" value="ATP-guanido_PTrfase_N_sf"/>
</dbReference>
<dbReference type="InterPro" id="IPR014746">
    <property type="entry name" value="Gln_synth/guanido_kin_cat_dom"/>
</dbReference>
<dbReference type="GO" id="GO:0046314">
    <property type="term" value="P:phosphocreatine biosynthetic process"/>
    <property type="evidence" value="ECO:0007669"/>
    <property type="project" value="InterPro"/>
</dbReference>
<gene>
    <name evidence="12" type="ORF">THAOC_25511</name>
</gene>
<dbReference type="Gene3D" id="1.10.135.10">
    <property type="entry name" value="ATP:guanido phosphotransferase, N-terminal domain"/>
    <property type="match status" value="1"/>
</dbReference>
<comment type="similarity">
    <text evidence="1 6 8">Belongs to the ATP:guanido phosphotransferase family.</text>
</comment>
<feature type="binding site" evidence="7">
    <location>
        <position position="440"/>
    </location>
    <ligand>
        <name>ATP</name>
        <dbReference type="ChEBI" id="CHEBI:30616"/>
    </ligand>
</feature>
<evidence type="ECO:0000256" key="5">
    <source>
        <dbReference type="ARBA" id="ARBA00022840"/>
    </source>
</evidence>